<evidence type="ECO:0000313" key="2">
    <source>
        <dbReference type="Proteomes" id="UP000749646"/>
    </source>
</evidence>
<evidence type="ECO:0000313" key="1">
    <source>
        <dbReference type="EMBL" id="KAF9933361.1"/>
    </source>
</evidence>
<reference evidence="1" key="1">
    <citation type="journal article" date="2020" name="Fungal Divers.">
        <title>Resolving the Mortierellaceae phylogeny through synthesis of multi-gene phylogenetics and phylogenomics.</title>
        <authorList>
            <person name="Vandepol N."/>
            <person name="Liber J."/>
            <person name="Desiro A."/>
            <person name="Na H."/>
            <person name="Kennedy M."/>
            <person name="Barry K."/>
            <person name="Grigoriev I.V."/>
            <person name="Miller A.N."/>
            <person name="O'Donnell K."/>
            <person name="Stajich J.E."/>
            <person name="Bonito G."/>
        </authorList>
    </citation>
    <scope>NUCLEOTIDE SEQUENCE</scope>
    <source>
        <strain evidence="1">MES-2147</strain>
    </source>
</reference>
<name>A0A9P6ILE6_9FUNG</name>
<keyword evidence="2" id="KW-1185">Reference proteome</keyword>
<dbReference type="EMBL" id="JAAAHW010009963">
    <property type="protein sequence ID" value="KAF9933361.1"/>
    <property type="molecule type" value="Genomic_DNA"/>
</dbReference>
<sequence>KSARSTNNSSNNKKMALSLERQLFQFGSDLFEVSVFSGNKLTQDKPYVLLNDIDNKVPNITTVRFRKGPYTINYMTDSVGNK</sequence>
<proteinExistence type="predicted"/>
<protein>
    <submittedName>
        <fullName evidence="1">Uncharacterized protein</fullName>
    </submittedName>
</protein>
<feature type="non-terminal residue" evidence="1">
    <location>
        <position position="1"/>
    </location>
</feature>
<accession>A0A9P6ILE6</accession>
<organism evidence="1 2">
    <name type="scientific">Modicella reniformis</name>
    <dbReference type="NCBI Taxonomy" id="1440133"/>
    <lineage>
        <taxon>Eukaryota</taxon>
        <taxon>Fungi</taxon>
        <taxon>Fungi incertae sedis</taxon>
        <taxon>Mucoromycota</taxon>
        <taxon>Mortierellomycotina</taxon>
        <taxon>Mortierellomycetes</taxon>
        <taxon>Mortierellales</taxon>
        <taxon>Mortierellaceae</taxon>
        <taxon>Modicella</taxon>
    </lineage>
</organism>
<gene>
    <name evidence="1" type="ORF">BGZ65_004157</name>
</gene>
<dbReference type="Proteomes" id="UP000749646">
    <property type="component" value="Unassembled WGS sequence"/>
</dbReference>
<dbReference type="AlphaFoldDB" id="A0A9P6ILE6"/>
<comment type="caution">
    <text evidence="1">The sequence shown here is derived from an EMBL/GenBank/DDBJ whole genome shotgun (WGS) entry which is preliminary data.</text>
</comment>